<name>A0A9D4KGK5_DREPO</name>
<reference evidence="1" key="1">
    <citation type="journal article" date="2019" name="bioRxiv">
        <title>The Genome of the Zebra Mussel, Dreissena polymorpha: A Resource for Invasive Species Research.</title>
        <authorList>
            <person name="McCartney M.A."/>
            <person name="Auch B."/>
            <person name="Kono T."/>
            <person name="Mallez S."/>
            <person name="Zhang Y."/>
            <person name="Obille A."/>
            <person name="Becker A."/>
            <person name="Abrahante J.E."/>
            <person name="Garbe J."/>
            <person name="Badalamenti J.P."/>
            <person name="Herman A."/>
            <person name="Mangelson H."/>
            <person name="Liachko I."/>
            <person name="Sullivan S."/>
            <person name="Sone E.D."/>
            <person name="Koren S."/>
            <person name="Silverstein K.A.T."/>
            <person name="Beckman K.B."/>
            <person name="Gohl D.M."/>
        </authorList>
    </citation>
    <scope>NUCLEOTIDE SEQUENCE</scope>
    <source>
        <strain evidence="1">Duluth1</strain>
        <tissue evidence="1">Whole animal</tissue>
    </source>
</reference>
<organism evidence="1 2">
    <name type="scientific">Dreissena polymorpha</name>
    <name type="common">Zebra mussel</name>
    <name type="synonym">Mytilus polymorpha</name>
    <dbReference type="NCBI Taxonomy" id="45954"/>
    <lineage>
        <taxon>Eukaryota</taxon>
        <taxon>Metazoa</taxon>
        <taxon>Spiralia</taxon>
        <taxon>Lophotrochozoa</taxon>
        <taxon>Mollusca</taxon>
        <taxon>Bivalvia</taxon>
        <taxon>Autobranchia</taxon>
        <taxon>Heteroconchia</taxon>
        <taxon>Euheterodonta</taxon>
        <taxon>Imparidentia</taxon>
        <taxon>Neoheterodontei</taxon>
        <taxon>Myida</taxon>
        <taxon>Dreissenoidea</taxon>
        <taxon>Dreissenidae</taxon>
        <taxon>Dreissena</taxon>
    </lineage>
</organism>
<proteinExistence type="predicted"/>
<dbReference type="EMBL" id="JAIWYP010000004">
    <property type="protein sequence ID" value="KAH3839059.1"/>
    <property type="molecule type" value="Genomic_DNA"/>
</dbReference>
<dbReference type="AlphaFoldDB" id="A0A9D4KGK5"/>
<gene>
    <name evidence="1" type="ORF">DPMN_112481</name>
</gene>
<evidence type="ECO:0000313" key="1">
    <source>
        <dbReference type="EMBL" id="KAH3839059.1"/>
    </source>
</evidence>
<sequence length="118" mass="12895">MAAFLKKCSPELRSNFRAQRFDRRSVVRAAGAAQETESSQRPKPSCMVSAVQATGSAQETDLAQEPGPNCCATAADREVDSALEPESMQVLRPAVLMETRLSRVNMMIRLGDLRLLAI</sequence>
<comment type="caution">
    <text evidence="1">The sequence shown here is derived from an EMBL/GenBank/DDBJ whole genome shotgun (WGS) entry which is preliminary data.</text>
</comment>
<keyword evidence="2" id="KW-1185">Reference proteome</keyword>
<reference evidence="1" key="2">
    <citation type="submission" date="2020-11" db="EMBL/GenBank/DDBJ databases">
        <authorList>
            <person name="McCartney M.A."/>
            <person name="Auch B."/>
            <person name="Kono T."/>
            <person name="Mallez S."/>
            <person name="Becker A."/>
            <person name="Gohl D.M."/>
            <person name="Silverstein K.A.T."/>
            <person name="Koren S."/>
            <person name="Bechman K.B."/>
            <person name="Herman A."/>
            <person name="Abrahante J.E."/>
            <person name="Garbe J."/>
        </authorList>
    </citation>
    <scope>NUCLEOTIDE SEQUENCE</scope>
    <source>
        <strain evidence="1">Duluth1</strain>
        <tissue evidence="1">Whole animal</tissue>
    </source>
</reference>
<evidence type="ECO:0000313" key="2">
    <source>
        <dbReference type="Proteomes" id="UP000828390"/>
    </source>
</evidence>
<accession>A0A9D4KGK5</accession>
<dbReference type="Proteomes" id="UP000828390">
    <property type="component" value="Unassembled WGS sequence"/>
</dbReference>
<protein>
    <submittedName>
        <fullName evidence="1">Uncharacterized protein</fullName>
    </submittedName>
</protein>